<feature type="compositionally biased region" description="Basic and acidic residues" evidence="1">
    <location>
        <begin position="513"/>
        <end position="522"/>
    </location>
</feature>
<feature type="compositionally biased region" description="Low complexity" evidence="1">
    <location>
        <begin position="721"/>
        <end position="735"/>
    </location>
</feature>
<feature type="compositionally biased region" description="Polar residues" evidence="1">
    <location>
        <begin position="642"/>
        <end position="665"/>
    </location>
</feature>
<evidence type="ECO:0000313" key="3">
    <source>
        <dbReference type="Proteomes" id="UP001140091"/>
    </source>
</evidence>
<name>A0A9W8MNI8_9AGAR</name>
<feature type="compositionally biased region" description="Polar residues" evidence="1">
    <location>
        <begin position="420"/>
        <end position="444"/>
    </location>
</feature>
<feature type="compositionally biased region" description="Low complexity" evidence="1">
    <location>
        <begin position="613"/>
        <end position="622"/>
    </location>
</feature>
<feature type="compositionally biased region" description="Polar residues" evidence="1">
    <location>
        <begin position="559"/>
        <end position="570"/>
    </location>
</feature>
<dbReference type="OrthoDB" id="3255291at2759"/>
<reference evidence="2" key="1">
    <citation type="submission" date="2022-06" db="EMBL/GenBank/DDBJ databases">
        <title>Genome Sequence of Candolleomyces eurysporus.</title>
        <authorList>
            <person name="Buettner E."/>
        </authorList>
    </citation>
    <scope>NUCLEOTIDE SEQUENCE</scope>
    <source>
        <strain evidence="2">VTCC 930004</strain>
    </source>
</reference>
<proteinExistence type="predicted"/>
<feature type="compositionally biased region" description="Polar residues" evidence="1">
    <location>
        <begin position="472"/>
        <end position="485"/>
    </location>
</feature>
<feature type="compositionally biased region" description="Low complexity" evidence="1">
    <location>
        <begin position="629"/>
        <end position="641"/>
    </location>
</feature>
<feature type="compositionally biased region" description="Basic and acidic residues" evidence="1">
    <location>
        <begin position="159"/>
        <end position="177"/>
    </location>
</feature>
<feature type="compositionally biased region" description="Low complexity" evidence="1">
    <location>
        <begin position="367"/>
        <end position="380"/>
    </location>
</feature>
<gene>
    <name evidence="2" type="ORF">H1R20_g578</name>
</gene>
<feature type="region of interest" description="Disordered" evidence="1">
    <location>
        <begin position="159"/>
        <end position="320"/>
    </location>
</feature>
<organism evidence="2 3">
    <name type="scientific">Candolleomyces eurysporus</name>
    <dbReference type="NCBI Taxonomy" id="2828524"/>
    <lineage>
        <taxon>Eukaryota</taxon>
        <taxon>Fungi</taxon>
        <taxon>Dikarya</taxon>
        <taxon>Basidiomycota</taxon>
        <taxon>Agaricomycotina</taxon>
        <taxon>Agaricomycetes</taxon>
        <taxon>Agaricomycetidae</taxon>
        <taxon>Agaricales</taxon>
        <taxon>Agaricineae</taxon>
        <taxon>Psathyrellaceae</taxon>
        <taxon>Candolleomyces</taxon>
    </lineage>
</organism>
<feature type="compositionally biased region" description="Low complexity" evidence="1">
    <location>
        <begin position="251"/>
        <end position="275"/>
    </location>
</feature>
<accession>A0A9W8MNI8</accession>
<protein>
    <submittedName>
        <fullName evidence="2">Uncharacterized protein</fullName>
    </submittedName>
</protein>
<feature type="compositionally biased region" description="Acidic residues" evidence="1">
    <location>
        <begin position="186"/>
        <end position="197"/>
    </location>
</feature>
<dbReference type="EMBL" id="JANBPK010000047">
    <property type="protein sequence ID" value="KAJ2936517.1"/>
    <property type="molecule type" value="Genomic_DNA"/>
</dbReference>
<feature type="region of interest" description="Disordered" evidence="1">
    <location>
        <begin position="354"/>
        <end position="684"/>
    </location>
</feature>
<feature type="region of interest" description="Disordered" evidence="1">
    <location>
        <begin position="1"/>
        <end position="28"/>
    </location>
</feature>
<feature type="compositionally biased region" description="Polar residues" evidence="1">
    <location>
        <begin position="290"/>
        <end position="311"/>
    </location>
</feature>
<dbReference type="AlphaFoldDB" id="A0A9W8MNI8"/>
<keyword evidence="3" id="KW-1185">Reference proteome</keyword>
<feature type="compositionally biased region" description="Low complexity" evidence="1">
    <location>
        <begin position="394"/>
        <end position="412"/>
    </location>
</feature>
<comment type="caution">
    <text evidence="2">The sequence shown here is derived from an EMBL/GenBank/DDBJ whole genome shotgun (WGS) entry which is preliminary data.</text>
</comment>
<evidence type="ECO:0000313" key="2">
    <source>
        <dbReference type="EMBL" id="KAJ2936517.1"/>
    </source>
</evidence>
<feature type="region of interest" description="Disordered" evidence="1">
    <location>
        <begin position="97"/>
        <end position="123"/>
    </location>
</feature>
<evidence type="ECO:0000256" key="1">
    <source>
        <dbReference type="SAM" id="MobiDB-lite"/>
    </source>
</evidence>
<sequence length="784" mass="84194">MMSSSTATDSSSIRSTAPPLPSPPNLTQSIQPAAWQAGYWQPNPHYNPTRAYGAIPYPFVARRAHYYPGAQPAFIQWVPAQQWQLARAQQAAQMAQQQQQAQNYNPYRKKVKPPSAEYLASSLSDNPLGLENMDPTKSLYNALPPEAIAGLNDGADHTHTPWIWKPKDLENPPRQEEVPESSSESSSEEDSDDDDDDNPPRQIHLSPSPVSTLHPQAPYNQPFPPTSMQNLSVNATPSRQPLARHASMPHSSYSSASISSTTSSSSTASSGSITGQNLSDEPGSLLSPLIISNTPKPSTSTRQLTAASSGTLGRHSSVPVVLSTIPESNVRTSSYPTPSSNNTASASAYAAALGMTHRRHSQDESRSSSTSRPSSRQPSPAHTPPPQAFPQQRNTYPTVTVTSSNTNTPTPNARHHATYPQPSNAPAYQPSSTPVKMPPNTSGPYSYGFPPTNANPNPSSTSTPNRMGYPSAYQSGLGSQTTQVFYHTPPNSAPPYYPANGTPTSSARKSRTRDREREKRGSVDVPDDQPARSSFDRDKDSRGSRDWDAHQHRMGAPSFGSNANAVSPGSSYPAYMNGPPASHPPPPHPTNSSSSSNPLNAYPTPPSGGSGAGDAAPSGYSPTKEGAPYQYQYQYAQQQQQRSNSGSNTPNASLHPGAQSTNAGPGTSGKRQARKGYWNKRGDHLTPAGYVVYAPPKLAYPADLMQYPLDPGSVPPEKMEALAASASAGSPSKSSDANDERLGYMNEHGHFAPWAKRPELPESLPRHGKEAEMPYERFVEFVVV</sequence>
<feature type="compositionally biased region" description="Low complexity" evidence="1">
    <location>
        <begin position="590"/>
        <end position="602"/>
    </location>
</feature>
<feature type="compositionally biased region" description="Low complexity" evidence="1">
    <location>
        <begin position="450"/>
        <end position="465"/>
    </location>
</feature>
<feature type="compositionally biased region" description="Low complexity" evidence="1">
    <location>
        <begin position="1"/>
        <end position="16"/>
    </location>
</feature>
<feature type="compositionally biased region" description="Polar residues" evidence="1">
    <location>
        <begin position="226"/>
        <end position="239"/>
    </location>
</feature>
<feature type="region of interest" description="Disordered" evidence="1">
    <location>
        <begin position="721"/>
        <end position="741"/>
    </location>
</feature>
<feature type="compositionally biased region" description="Basic and acidic residues" evidence="1">
    <location>
        <begin position="534"/>
        <end position="551"/>
    </location>
</feature>
<dbReference type="Proteomes" id="UP001140091">
    <property type="component" value="Unassembled WGS sequence"/>
</dbReference>
<feature type="non-terminal residue" evidence="2">
    <location>
        <position position="1"/>
    </location>
</feature>